<dbReference type="GO" id="GO:0003824">
    <property type="term" value="F:catalytic activity"/>
    <property type="evidence" value="ECO:0007669"/>
    <property type="project" value="InterPro"/>
</dbReference>
<dbReference type="InterPro" id="IPR007111">
    <property type="entry name" value="NACHT_NTPase"/>
</dbReference>
<dbReference type="Pfam" id="PF24883">
    <property type="entry name" value="NPHP3_N"/>
    <property type="match status" value="1"/>
</dbReference>
<dbReference type="EMBL" id="LFIV01000050">
    <property type="protein sequence ID" value="KZL72992.1"/>
    <property type="molecule type" value="Genomic_DNA"/>
</dbReference>
<comment type="caution">
    <text evidence="3">The sequence shown here is derived from an EMBL/GenBank/DDBJ whole genome shotgun (WGS) entry which is preliminary data.</text>
</comment>
<dbReference type="Proteomes" id="UP000076552">
    <property type="component" value="Unassembled WGS sequence"/>
</dbReference>
<evidence type="ECO:0000313" key="3">
    <source>
        <dbReference type="EMBL" id="KZL72992.1"/>
    </source>
</evidence>
<dbReference type="InterPro" id="IPR027417">
    <property type="entry name" value="P-loop_NTPase"/>
</dbReference>
<dbReference type="PANTHER" id="PTHR46082:SF11">
    <property type="entry name" value="AAA+ ATPASE DOMAIN-CONTAINING PROTEIN-RELATED"/>
    <property type="match status" value="1"/>
</dbReference>
<gene>
    <name evidence="3" type="ORF">CT0861_01170</name>
</gene>
<keyword evidence="4" id="KW-1185">Reference proteome</keyword>
<dbReference type="Gene3D" id="3.40.50.300">
    <property type="entry name" value="P-loop containing nucleotide triphosphate hydrolases"/>
    <property type="match status" value="1"/>
</dbReference>
<name>A0A166U698_9PEZI</name>
<sequence length="980" mass="111125">MSDPDFYTIGWICALVTEYVAAQVFLDEKHEPPESVAAHDNNEYTLGRMGNHNIVIAVLPDGQYGLSMATAVARNMLHSFKNIRVGLMVGIGGGAPTSDSDRDIRLGDIVVSSPSNGRGGVFQYDFGKTIQGREFQTTGFLNQPPEVLRAAVNGLKAEFEQEGNKFERAINSILEKKPRLRQKYGRPPPETDRLFRSDVVYDPNCRIEDITPEMLVSPRRERTEFDDNPAVFYGLIASANQLMKDASIRDKLAEKEGVLCFEMEAAGLMNQFPCLVIRGICDYSDSHKNKNWQGYAAMAAAAYAKALICRIQQTRLESQKKIVEVIVIMESVREDVSEIKDHINHDILNKLRIAEGAQYDTYQNQNEPTCYPDTRVDILRDVQFWARDSSDQRIYWLNGMAGTGKSIIARTVADTLDSMGLLGATFFFKRGEKDCGGASLVFSTIARQLARHRPELRSHLVEAIEQTDNISSKSIKEQFTKLIFNPLKAAKSEPGNAQTLILVLEALDECAVEKDVETLISLLSKVVQSNIFGLKLFVTSRPEITIRDAFNSVSVESYLEVRLQDIPNEVLARDIALYLEHKLKQIKDWWNKRYITDPSEQLCADWPGTERLNTLVHIAIPLFLFAAIACRFIQDDLFGSPEEQLLNLIQAAKETGVNDKLGETYLPVLQRFQTNRSGQERDDLMKRFKKIIGTLILLEEPLSSNSIANLLKTKATKIDGILNPLRSVLDIPEERNSEVKLFHLSFRDFLLSPLAGSFSINLKQTHWQIALDCLDLLCKKGCLRYNLGNLKPADHRSAIEKSALQKQLPPHVRYACLYWFYHLEKAGRSLKDDDKISEFLQTHFLHWLEALSILGEAARAKQMPEQLLPLVEPAQNKLLEFLEDSRWFIFKYIPTFSETPLQLYWSALVFSPMGSSHVSRSKDRSNPTGLLLFKTSRLDIENLFYPLRFLQIPASLRLALAREPSEFGQCPLEPFWKSWT</sequence>
<dbReference type="PANTHER" id="PTHR46082">
    <property type="entry name" value="ATP/GTP-BINDING PROTEIN-RELATED"/>
    <property type="match status" value="1"/>
</dbReference>
<dbReference type="SUPFAM" id="SSF53167">
    <property type="entry name" value="Purine and uridine phosphorylases"/>
    <property type="match status" value="1"/>
</dbReference>
<dbReference type="STRING" id="708197.A0A166U698"/>
<dbReference type="InterPro" id="IPR035994">
    <property type="entry name" value="Nucleoside_phosphorylase_sf"/>
</dbReference>
<evidence type="ECO:0000259" key="2">
    <source>
        <dbReference type="PROSITE" id="PS50837"/>
    </source>
</evidence>
<reference evidence="3 4" key="1">
    <citation type="submission" date="2015-06" db="EMBL/GenBank/DDBJ databases">
        <title>Survival trade-offs in plant roots during colonization by closely related pathogenic and mutualistic fungi.</title>
        <authorList>
            <person name="Hacquard S."/>
            <person name="Kracher B."/>
            <person name="Hiruma K."/>
            <person name="Weinman A."/>
            <person name="Muench P."/>
            <person name="Garrido Oter R."/>
            <person name="Ver Loren van Themaat E."/>
            <person name="Dallerey J.-F."/>
            <person name="Damm U."/>
            <person name="Henrissat B."/>
            <person name="Lespinet O."/>
            <person name="Thon M."/>
            <person name="Kemen E."/>
            <person name="McHardy A.C."/>
            <person name="Schulze-Lefert P."/>
            <person name="O'Connell R.J."/>
        </authorList>
    </citation>
    <scope>NUCLEOTIDE SEQUENCE [LARGE SCALE GENOMIC DNA]</scope>
    <source>
        <strain evidence="3 4">0861</strain>
    </source>
</reference>
<protein>
    <submittedName>
        <fullName evidence="3">G-protein beta WD-40 repeats containing</fullName>
    </submittedName>
</protein>
<organism evidence="3 4">
    <name type="scientific">Colletotrichum tofieldiae</name>
    <dbReference type="NCBI Taxonomy" id="708197"/>
    <lineage>
        <taxon>Eukaryota</taxon>
        <taxon>Fungi</taxon>
        <taxon>Dikarya</taxon>
        <taxon>Ascomycota</taxon>
        <taxon>Pezizomycotina</taxon>
        <taxon>Sordariomycetes</taxon>
        <taxon>Hypocreomycetidae</taxon>
        <taxon>Glomerellales</taxon>
        <taxon>Glomerellaceae</taxon>
        <taxon>Colletotrichum</taxon>
        <taxon>Colletotrichum spaethianum species complex</taxon>
    </lineage>
</organism>
<dbReference type="AlphaFoldDB" id="A0A166U698"/>
<dbReference type="InterPro" id="IPR053137">
    <property type="entry name" value="NLR-like"/>
</dbReference>
<keyword evidence="1" id="KW-0677">Repeat</keyword>
<dbReference type="GO" id="GO:0009116">
    <property type="term" value="P:nucleoside metabolic process"/>
    <property type="evidence" value="ECO:0007669"/>
    <property type="project" value="InterPro"/>
</dbReference>
<dbReference type="InterPro" id="IPR056884">
    <property type="entry name" value="NPHP3-like_N"/>
</dbReference>
<proteinExistence type="predicted"/>
<evidence type="ECO:0000256" key="1">
    <source>
        <dbReference type="ARBA" id="ARBA00022737"/>
    </source>
</evidence>
<dbReference type="Gene3D" id="3.40.50.1580">
    <property type="entry name" value="Nucleoside phosphorylase domain"/>
    <property type="match status" value="1"/>
</dbReference>
<evidence type="ECO:0000313" key="4">
    <source>
        <dbReference type="Proteomes" id="UP000076552"/>
    </source>
</evidence>
<dbReference type="SUPFAM" id="SSF52540">
    <property type="entry name" value="P-loop containing nucleoside triphosphate hydrolases"/>
    <property type="match status" value="1"/>
</dbReference>
<dbReference type="PROSITE" id="PS50837">
    <property type="entry name" value="NACHT"/>
    <property type="match status" value="1"/>
</dbReference>
<accession>A0A166U698</accession>
<feature type="domain" description="NACHT" evidence="2">
    <location>
        <begin position="393"/>
        <end position="542"/>
    </location>
</feature>